<gene>
    <name evidence="1" type="ORF">LP52_23180</name>
</gene>
<dbReference type="OrthoDB" id="150941at2"/>
<keyword evidence="2" id="KW-1185">Reference proteome</keyword>
<evidence type="ECO:0000313" key="1">
    <source>
        <dbReference type="EMBL" id="KIH96762.1"/>
    </source>
</evidence>
<evidence type="ECO:0000313" key="2">
    <source>
        <dbReference type="Proteomes" id="UP000031675"/>
    </source>
</evidence>
<keyword evidence="1" id="KW-0436">Ligase</keyword>
<organism evidence="1 2">
    <name type="scientific">Streptomonospora alba</name>
    <dbReference type="NCBI Taxonomy" id="183763"/>
    <lineage>
        <taxon>Bacteria</taxon>
        <taxon>Bacillati</taxon>
        <taxon>Actinomycetota</taxon>
        <taxon>Actinomycetes</taxon>
        <taxon>Streptosporangiales</taxon>
        <taxon>Nocardiopsidaceae</taxon>
        <taxon>Streptomonospora</taxon>
    </lineage>
</organism>
<accession>A0A0C2JIJ8</accession>
<dbReference type="InterPro" id="IPR008492">
    <property type="entry name" value="Rv2714-like"/>
</dbReference>
<name>A0A0C2JIJ8_9ACTN</name>
<dbReference type="Proteomes" id="UP000031675">
    <property type="component" value="Unassembled WGS sequence"/>
</dbReference>
<protein>
    <submittedName>
        <fullName evidence="1">Carboxylate--amine ligase</fullName>
    </submittedName>
</protein>
<dbReference type="STRING" id="183763.LP52_23180"/>
<dbReference type="RefSeq" id="WP_040276514.1">
    <property type="nucleotide sequence ID" value="NZ_JROO01000049.1"/>
</dbReference>
<dbReference type="Gene3D" id="3.40.50.10900">
    <property type="entry name" value="PAC-like subunit"/>
    <property type="match status" value="1"/>
</dbReference>
<dbReference type="Pfam" id="PF09754">
    <property type="entry name" value="PAC2"/>
    <property type="match status" value="1"/>
</dbReference>
<proteinExistence type="predicted"/>
<dbReference type="EMBL" id="JROO01000049">
    <property type="protein sequence ID" value="KIH96762.1"/>
    <property type="molecule type" value="Genomic_DNA"/>
</dbReference>
<dbReference type="GO" id="GO:0016874">
    <property type="term" value="F:ligase activity"/>
    <property type="evidence" value="ECO:0007669"/>
    <property type="project" value="UniProtKB-KW"/>
</dbReference>
<reference evidence="2" key="1">
    <citation type="journal article" date="2015" name="Chem. Biol.">
        <title>Structure, bioactivity, and resistance mechanism of streptomonomicin, an unusual lasso Peptide from an understudied halophilic actinomycete.</title>
        <authorList>
            <person name="Metelev M."/>
            <person name="Tietz J.I."/>
            <person name="Melby J.O."/>
            <person name="Blair P.M."/>
            <person name="Zhu L."/>
            <person name="Livnat I."/>
            <person name="Severinov K."/>
            <person name="Mitchell D.A."/>
        </authorList>
    </citation>
    <scope>NUCLEOTIDE SEQUENCE [LARGE SCALE GENOMIC DNA]</scope>
    <source>
        <strain evidence="2">YIM 90003</strain>
    </source>
</reference>
<dbReference type="PIRSF" id="PIRSF028754">
    <property type="entry name" value="UCP028754"/>
    <property type="match status" value="1"/>
</dbReference>
<dbReference type="InterPro" id="IPR038389">
    <property type="entry name" value="PSMG2_sf"/>
</dbReference>
<dbReference type="AlphaFoldDB" id="A0A0C2JIJ8"/>
<sequence length="281" mass="30288">MAELDSAPELVEPVMVAAFEGWNDAGEAASAVIEHLASAWDADELLALQPDDYYDFQVSRPRATVVDGEHRGISWPSTKVSIARPKGARNDVVLVSGPEPNMRWRGFAGDLLSIARELGVRRIVLVGALLADSPHTRPVPVTGTTSPSALRGSLHLEPTSYDGPTGILGVLHDVFGTAGLDAVSLWAAVPHYVAQPPCPKGTLALLRRVEDVLDLTVPMGDLPEEARAWERGVDELASEDEDIAGYVRSLEEAKDAAELPEATGEAIAREFERYLKRRGRG</sequence>
<dbReference type="SUPFAM" id="SSF159659">
    <property type="entry name" value="Cgl1923-like"/>
    <property type="match status" value="1"/>
</dbReference>
<dbReference type="InterPro" id="IPR019151">
    <property type="entry name" value="Proteasome_assmbl_chaperone_2"/>
</dbReference>
<comment type="caution">
    <text evidence="1">The sequence shown here is derived from an EMBL/GenBank/DDBJ whole genome shotgun (WGS) entry which is preliminary data.</text>
</comment>